<dbReference type="eggNOG" id="ENOG5031ISP">
    <property type="taxonomic scope" value="Bacteria"/>
</dbReference>
<dbReference type="RefSeq" id="WP_005631400.1">
    <property type="nucleotide sequence ID" value="NZ_AMRA01000116.1"/>
</dbReference>
<dbReference type="Proteomes" id="UP000006265">
    <property type="component" value="Unassembled WGS sequence"/>
</dbReference>
<dbReference type="PATRIC" id="fig|1122247.3.peg.4116"/>
<evidence type="ECO:0000313" key="2">
    <source>
        <dbReference type="Proteomes" id="UP000006265"/>
    </source>
</evidence>
<proteinExistence type="predicted"/>
<reference evidence="1 2" key="1">
    <citation type="journal article" date="2012" name="J. Bacteriol.">
        <title>Genome sequence of Mycobacterium hassiacum DSM 44199, a rare source of heat-stable mycobacterial proteins.</title>
        <authorList>
            <person name="Tiago I."/>
            <person name="Maranha A."/>
            <person name="Mendes V."/>
            <person name="Alarico S."/>
            <person name="Moynihan P.J."/>
            <person name="Clarke A.J."/>
            <person name="Macedo-Ribeiro S."/>
            <person name="Pereira P.J."/>
            <person name="Empadinhas N."/>
        </authorList>
    </citation>
    <scope>NUCLEOTIDE SEQUENCE [LARGE SCALE GENOMIC DNA]</scope>
    <source>
        <strain evidence="2">DSM 44199 / CIP 105218 / JCM 12690 / 3849</strain>
    </source>
</reference>
<dbReference type="OrthoDB" id="4553771at2"/>
<dbReference type="AlphaFoldDB" id="K5BIP4"/>
<name>K5BIP4_MYCHD</name>
<protein>
    <submittedName>
        <fullName evidence="1">Uncharacterized protein</fullName>
    </submittedName>
</protein>
<dbReference type="EMBL" id="AMRA01000116">
    <property type="protein sequence ID" value="EKF21719.1"/>
    <property type="molecule type" value="Genomic_DNA"/>
</dbReference>
<evidence type="ECO:0000313" key="1">
    <source>
        <dbReference type="EMBL" id="EKF21719.1"/>
    </source>
</evidence>
<organism evidence="1 2">
    <name type="scientific">Mycolicibacterium hassiacum (strain DSM 44199 / CIP 105218 / JCM 12690 / 3849)</name>
    <name type="common">Mycobacterium hassiacum</name>
    <dbReference type="NCBI Taxonomy" id="1122247"/>
    <lineage>
        <taxon>Bacteria</taxon>
        <taxon>Bacillati</taxon>
        <taxon>Actinomycetota</taxon>
        <taxon>Actinomycetes</taxon>
        <taxon>Mycobacteriales</taxon>
        <taxon>Mycobacteriaceae</taxon>
        <taxon>Mycolicibacterium</taxon>
    </lineage>
</organism>
<accession>K5BIP4</accession>
<keyword evidence="2" id="KW-1185">Reference proteome</keyword>
<gene>
    <name evidence="1" type="ORF">C731_4289</name>
</gene>
<comment type="caution">
    <text evidence="1">The sequence shown here is derived from an EMBL/GenBank/DDBJ whole genome shotgun (WGS) entry which is preliminary data.</text>
</comment>
<sequence length="145" mass="14335">MTAQRVLGVLAGLLIGASAAAGPAHADSYAKLDNVAVQPSPTCGGGASAEAQVAPVQIGDRAEDGVRVAVSYDAGVYDGSCALPVTVTWKNLATGAGGSEQITAVSKKDGHYGFVGYASTTLATGAGPVVVTLSSHPGQELRVNP</sequence>